<evidence type="ECO:0000313" key="2">
    <source>
        <dbReference type="Proteomes" id="UP001206925"/>
    </source>
</evidence>
<name>A0AAD5G9M6_AMBAR</name>
<sequence>DGVNVDVTDNASLFAITDDSVFQLCDRKRKDRGKFYFDYGGAPTIQALISDRKFLSMWTTSYDFYAFLDQKSLLIVVEYIQCDGTLIRCAQIKKIGVQIIQNALMVPHVSCTNYLLIAIFED</sequence>
<feature type="non-terminal residue" evidence="1">
    <location>
        <position position="122"/>
    </location>
</feature>
<protein>
    <submittedName>
        <fullName evidence="1">Uncharacterized protein</fullName>
    </submittedName>
</protein>
<organism evidence="1 2">
    <name type="scientific">Ambrosia artemisiifolia</name>
    <name type="common">Common ragweed</name>
    <dbReference type="NCBI Taxonomy" id="4212"/>
    <lineage>
        <taxon>Eukaryota</taxon>
        <taxon>Viridiplantae</taxon>
        <taxon>Streptophyta</taxon>
        <taxon>Embryophyta</taxon>
        <taxon>Tracheophyta</taxon>
        <taxon>Spermatophyta</taxon>
        <taxon>Magnoliopsida</taxon>
        <taxon>eudicotyledons</taxon>
        <taxon>Gunneridae</taxon>
        <taxon>Pentapetalae</taxon>
        <taxon>asterids</taxon>
        <taxon>campanulids</taxon>
        <taxon>Asterales</taxon>
        <taxon>Asteraceae</taxon>
        <taxon>Asteroideae</taxon>
        <taxon>Heliantheae alliance</taxon>
        <taxon>Heliantheae</taxon>
        <taxon>Ambrosia</taxon>
    </lineage>
</organism>
<keyword evidence="2" id="KW-1185">Reference proteome</keyword>
<reference evidence="1" key="1">
    <citation type="submission" date="2022-06" db="EMBL/GenBank/DDBJ databases">
        <title>Uncovering the hologenomic basis of an extraordinary plant invasion.</title>
        <authorList>
            <person name="Bieker V.C."/>
            <person name="Martin M.D."/>
            <person name="Gilbert T."/>
            <person name="Hodgins K."/>
            <person name="Battlay P."/>
            <person name="Petersen B."/>
            <person name="Wilson J."/>
        </authorList>
    </citation>
    <scope>NUCLEOTIDE SEQUENCE</scope>
    <source>
        <strain evidence="1">AA19_3_7</strain>
        <tissue evidence="1">Leaf</tissue>
    </source>
</reference>
<comment type="caution">
    <text evidence="1">The sequence shown here is derived from an EMBL/GenBank/DDBJ whole genome shotgun (WGS) entry which is preliminary data.</text>
</comment>
<evidence type="ECO:0000313" key="1">
    <source>
        <dbReference type="EMBL" id="KAI7734410.1"/>
    </source>
</evidence>
<dbReference type="Proteomes" id="UP001206925">
    <property type="component" value="Unassembled WGS sequence"/>
</dbReference>
<gene>
    <name evidence="1" type="ORF">M8C21_011814</name>
</gene>
<dbReference type="AlphaFoldDB" id="A0AAD5G9M6"/>
<proteinExistence type="predicted"/>
<dbReference type="EMBL" id="JAMZMK010009735">
    <property type="protein sequence ID" value="KAI7734410.1"/>
    <property type="molecule type" value="Genomic_DNA"/>
</dbReference>
<accession>A0AAD5G9M6</accession>